<gene>
    <name evidence="3" type="ORF">B0T14DRAFT_514180</name>
</gene>
<sequence length="745" mass="83836">MDQYHYQTLSQTDSIRLLYVCKDDSKPHALSLSLKEVHLADKPEFSAVSYTWQLPEYPPKKHPWSLDDDPGAGKDYAVECDGKTRTISENLFRFLLTAVRALDQHGFEQRSSPEQDSPAPRKRPKTSPRASGLVESLRKRPLWIDAFCINQSDPKERQHQVLLMDKIYSRAQSVLVWLGETEPGHDFIWVHDVFIPLLAKISRQNPTVVAQFVADPLCKSASVVDLLGEDVCSRWAFSWLSFANFLDKRRWFHRGWIVQEVALARAENVFLLCGQKELRWTRLTAFSHFLQLAGWTHTLRIAYNTTIGLGNFGTIPRGKAPIGAKVRAIDEAYQLITTKSTQQASTPTEWYHSASDLISKLRSSRFEDPRDHIYGCLGMLSRMLPEGFSNPIVPDYEKTVSEVYTSVAAMLLTNLTGLSELSKVEDPSFRSQQPLPTWVPDYSVPHRGNLGLGDTALPPTISKGQEGLSTTALFPRVVGPGLMVRGAKLDFKGEMSLTDPWTDISAFHEALFKLLIDAEDLHHTNMVRDFWNTLARGNLNAYRGNERGKTATDRVNTAIPLARLARSSDWNKKRAVRKRTVAGADHAPQRLEDPEGFVKERVITKLARIAQSEMHSNNAEFKGVARTVWELFSQINVEKPALGKEPIAAGIWDILSSAALYVTVGGKLGIGPVSASSKADDPIWMLEGSDRLFLLREADRKLHAWTEDEHGVQAYHLIGETFVHGVDVKEEMRELKERLTPIILV</sequence>
<feature type="domain" description="Heterokaryon incompatibility" evidence="2">
    <location>
        <begin position="123"/>
        <end position="260"/>
    </location>
</feature>
<comment type="caution">
    <text evidence="3">The sequence shown here is derived from an EMBL/GenBank/DDBJ whole genome shotgun (WGS) entry which is preliminary data.</text>
</comment>
<dbReference type="InterPro" id="IPR010730">
    <property type="entry name" value="HET"/>
</dbReference>
<dbReference type="EMBL" id="JAULSU010000003">
    <property type="protein sequence ID" value="KAK0622634.1"/>
    <property type="molecule type" value="Genomic_DNA"/>
</dbReference>
<dbReference type="PANTHER" id="PTHR24148">
    <property type="entry name" value="ANKYRIN REPEAT DOMAIN-CONTAINING PROTEIN 39 HOMOLOG-RELATED"/>
    <property type="match status" value="1"/>
</dbReference>
<protein>
    <submittedName>
        <fullName evidence="3">Heterokaryon incompatibility protein-domain-containing protein</fullName>
    </submittedName>
</protein>
<organism evidence="3 4">
    <name type="scientific">Immersiella caudata</name>
    <dbReference type="NCBI Taxonomy" id="314043"/>
    <lineage>
        <taxon>Eukaryota</taxon>
        <taxon>Fungi</taxon>
        <taxon>Dikarya</taxon>
        <taxon>Ascomycota</taxon>
        <taxon>Pezizomycotina</taxon>
        <taxon>Sordariomycetes</taxon>
        <taxon>Sordariomycetidae</taxon>
        <taxon>Sordariales</taxon>
        <taxon>Lasiosphaeriaceae</taxon>
        <taxon>Immersiella</taxon>
    </lineage>
</organism>
<dbReference type="PANTHER" id="PTHR24148:SF73">
    <property type="entry name" value="HET DOMAIN PROTEIN (AFU_ORTHOLOGUE AFUA_8G01020)"/>
    <property type="match status" value="1"/>
</dbReference>
<evidence type="ECO:0000313" key="4">
    <source>
        <dbReference type="Proteomes" id="UP001175000"/>
    </source>
</evidence>
<proteinExistence type="predicted"/>
<accession>A0AA39WVY5</accession>
<evidence type="ECO:0000259" key="2">
    <source>
        <dbReference type="Pfam" id="PF06985"/>
    </source>
</evidence>
<dbReference type="Proteomes" id="UP001175000">
    <property type="component" value="Unassembled WGS sequence"/>
</dbReference>
<name>A0AA39WVY5_9PEZI</name>
<dbReference type="InterPro" id="IPR052895">
    <property type="entry name" value="HetReg/Transcr_Mod"/>
</dbReference>
<keyword evidence="4" id="KW-1185">Reference proteome</keyword>
<reference evidence="3" key="1">
    <citation type="submission" date="2023-06" db="EMBL/GenBank/DDBJ databases">
        <title>Genome-scale phylogeny and comparative genomics of the fungal order Sordariales.</title>
        <authorList>
            <consortium name="Lawrence Berkeley National Laboratory"/>
            <person name="Hensen N."/>
            <person name="Bonometti L."/>
            <person name="Westerberg I."/>
            <person name="Brannstrom I.O."/>
            <person name="Guillou S."/>
            <person name="Cros-Aarteil S."/>
            <person name="Calhoun S."/>
            <person name="Haridas S."/>
            <person name="Kuo A."/>
            <person name="Mondo S."/>
            <person name="Pangilinan J."/>
            <person name="Riley R."/>
            <person name="Labutti K."/>
            <person name="Andreopoulos B."/>
            <person name="Lipzen A."/>
            <person name="Chen C."/>
            <person name="Yanf M."/>
            <person name="Daum C."/>
            <person name="Ng V."/>
            <person name="Clum A."/>
            <person name="Steindorff A."/>
            <person name="Ohm R."/>
            <person name="Martin F."/>
            <person name="Silar P."/>
            <person name="Natvig D."/>
            <person name="Lalanne C."/>
            <person name="Gautier V."/>
            <person name="Ament-Velasquez S.L."/>
            <person name="Kruys A."/>
            <person name="Hutchinson M.I."/>
            <person name="Powell A.J."/>
            <person name="Barry K."/>
            <person name="Miller A.N."/>
            <person name="Grigoriev I.V."/>
            <person name="Debuchy R."/>
            <person name="Gladieux P."/>
            <person name="Thoren M.H."/>
            <person name="Johannesson H."/>
        </authorList>
    </citation>
    <scope>NUCLEOTIDE SEQUENCE</scope>
    <source>
        <strain evidence="3">CBS 606.72</strain>
    </source>
</reference>
<feature type="region of interest" description="Disordered" evidence="1">
    <location>
        <begin position="106"/>
        <end position="133"/>
    </location>
</feature>
<dbReference type="Pfam" id="PF06985">
    <property type="entry name" value="HET"/>
    <property type="match status" value="1"/>
</dbReference>
<evidence type="ECO:0000256" key="1">
    <source>
        <dbReference type="SAM" id="MobiDB-lite"/>
    </source>
</evidence>
<dbReference type="AlphaFoldDB" id="A0AA39WVY5"/>
<evidence type="ECO:0000313" key="3">
    <source>
        <dbReference type="EMBL" id="KAK0622634.1"/>
    </source>
</evidence>